<evidence type="ECO:0000313" key="1">
    <source>
        <dbReference type="EMBL" id="KGF96255.1"/>
    </source>
</evidence>
<sequence>MIFSRPVLKKKSSSITFCLFLEIKKGCMNLIYNEFMKFLNLRKII</sequence>
<dbReference type="AlphaFoldDB" id="A0A0A2A3S1"/>
<dbReference type="Proteomes" id="UP000030445">
    <property type="component" value="Unassembled WGS sequence"/>
</dbReference>
<gene>
    <name evidence="1" type="ORF">EU96_1999</name>
</gene>
<comment type="caution">
    <text evidence="1">The sequence shown here is derived from an EMBL/GenBank/DDBJ whole genome shotgun (WGS) entry which is preliminary data.</text>
</comment>
<protein>
    <submittedName>
        <fullName evidence="1">Uncharacterized protein</fullName>
    </submittedName>
</protein>
<reference evidence="2" key="1">
    <citation type="journal article" date="2014" name="Sci. Data">
        <title>Genomes of diverse isolates of the marine cyanobacterium Prochlorococcus.</title>
        <authorList>
            <person name="Biller S."/>
            <person name="Berube P."/>
            <person name="Thompson J."/>
            <person name="Kelly L."/>
            <person name="Roggensack S."/>
            <person name="Awad L."/>
            <person name="Roache-Johnson K."/>
            <person name="Ding H."/>
            <person name="Giovannoni S.J."/>
            <person name="Moore L.R."/>
            <person name="Chisholm S.W."/>
        </authorList>
    </citation>
    <scope>NUCLEOTIDE SEQUENCE [LARGE SCALE GENOMIC DNA]</scope>
    <source>
        <strain evidence="2">MIT 9302</strain>
    </source>
</reference>
<proteinExistence type="predicted"/>
<name>A0A0A2A3S1_PROMR</name>
<dbReference type="EMBL" id="JNAM01000014">
    <property type="protein sequence ID" value="KGF96255.1"/>
    <property type="molecule type" value="Genomic_DNA"/>
</dbReference>
<organism evidence="1 2">
    <name type="scientific">Prochlorococcus marinus str. MIT 9302</name>
    <dbReference type="NCBI Taxonomy" id="74545"/>
    <lineage>
        <taxon>Bacteria</taxon>
        <taxon>Bacillati</taxon>
        <taxon>Cyanobacteriota</taxon>
        <taxon>Cyanophyceae</taxon>
        <taxon>Synechococcales</taxon>
        <taxon>Prochlorococcaceae</taxon>
        <taxon>Prochlorococcus</taxon>
    </lineage>
</organism>
<evidence type="ECO:0000313" key="2">
    <source>
        <dbReference type="Proteomes" id="UP000030445"/>
    </source>
</evidence>
<accession>A0A0A2A3S1</accession>